<dbReference type="PANTHER" id="PTHR48100">
    <property type="entry name" value="BROAD-SPECIFICITY PHOSPHATASE YOR283W-RELATED"/>
    <property type="match status" value="1"/>
</dbReference>
<name>A0A4R1F5A1_9GAMM</name>
<dbReference type="GO" id="GO:0016791">
    <property type="term" value="F:phosphatase activity"/>
    <property type="evidence" value="ECO:0007669"/>
    <property type="project" value="TreeGrafter"/>
</dbReference>
<accession>A0A4R1F5A1</accession>
<dbReference type="InterPro" id="IPR050275">
    <property type="entry name" value="PGM_Phosphatase"/>
</dbReference>
<protein>
    <submittedName>
        <fullName evidence="1">Alpha-ribazole phosphatase</fullName>
    </submittedName>
</protein>
<dbReference type="Pfam" id="PF00300">
    <property type="entry name" value="His_Phos_1"/>
    <property type="match status" value="1"/>
</dbReference>
<dbReference type="AlphaFoldDB" id="A0A4R1F5A1"/>
<keyword evidence="2" id="KW-1185">Reference proteome</keyword>
<dbReference type="InterPro" id="IPR029033">
    <property type="entry name" value="His_PPase_superfam"/>
</dbReference>
<evidence type="ECO:0000313" key="2">
    <source>
        <dbReference type="Proteomes" id="UP000294887"/>
    </source>
</evidence>
<dbReference type="SUPFAM" id="SSF53254">
    <property type="entry name" value="Phosphoglycerate mutase-like"/>
    <property type="match status" value="1"/>
</dbReference>
<dbReference type="Gene3D" id="3.40.50.1240">
    <property type="entry name" value="Phosphoglycerate mutase-like"/>
    <property type="match status" value="1"/>
</dbReference>
<dbReference type="EMBL" id="SMFQ01000002">
    <property type="protein sequence ID" value="TCJ88570.1"/>
    <property type="molecule type" value="Genomic_DNA"/>
</dbReference>
<comment type="caution">
    <text evidence="1">The sequence shown here is derived from an EMBL/GenBank/DDBJ whole genome shotgun (WGS) entry which is preliminary data.</text>
</comment>
<dbReference type="PANTHER" id="PTHR48100:SF1">
    <property type="entry name" value="HISTIDINE PHOSPHATASE FAMILY PROTEIN-RELATED"/>
    <property type="match status" value="1"/>
</dbReference>
<dbReference type="Proteomes" id="UP000294887">
    <property type="component" value="Unassembled WGS sequence"/>
</dbReference>
<dbReference type="RefSeq" id="WP_131904258.1">
    <property type="nucleotide sequence ID" value="NZ_BAAAFU010000008.1"/>
</dbReference>
<gene>
    <name evidence="1" type="ORF">EV695_0427</name>
</gene>
<proteinExistence type="predicted"/>
<dbReference type="InterPro" id="IPR013078">
    <property type="entry name" value="His_Pase_superF_clade-1"/>
</dbReference>
<dbReference type="SMART" id="SM00855">
    <property type="entry name" value="PGAM"/>
    <property type="match status" value="1"/>
</dbReference>
<dbReference type="GO" id="GO:0005737">
    <property type="term" value="C:cytoplasm"/>
    <property type="evidence" value="ECO:0007669"/>
    <property type="project" value="TreeGrafter"/>
</dbReference>
<dbReference type="OrthoDB" id="9783269at2"/>
<evidence type="ECO:0000313" key="1">
    <source>
        <dbReference type="EMBL" id="TCJ88570.1"/>
    </source>
</evidence>
<sequence length="208" mass="23544">MAHSSTTKSTVTSNITTLDLLRHGKLDTPGIFCAEASTPVSAEGMQDLINTTKDGSWDIIISSPQQRCVVFAQKLSKDKNCPLVIDDRFKEMNFGDWVGKKSDELWQQYPEQYQQLWQTPDDFVAINGESMQQFAERIHSGLQDILSSYQNQSILVITHGGVIRQVLSKALDLDTLAMLKFSIHYAQLNRLFCYEDGNFSLEFLGRKN</sequence>
<organism evidence="1 2">
    <name type="scientific">Cocleimonas flava</name>
    <dbReference type="NCBI Taxonomy" id="634765"/>
    <lineage>
        <taxon>Bacteria</taxon>
        <taxon>Pseudomonadati</taxon>
        <taxon>Pseudomonadota</taxon>
        <taxon>Gammaproteobacteria</taxon>
        <taxon>Thiotrichales</taxon>
        <taxon>Thiotrichaceae</taxon>
        <taxon>Cocleimonas</taxon>
    </lineage>
</organism>
<reference evidence="1 2" key="1">
    <citation type="submission" date="2019-03" db="EMBL/GenBank/DDBJ databases">
        <title>Genomic Encyclopedia of Type Strains, Phase IV (KMG-IV): sequencing the most valuable type-strain genomes for metagenomic binning, comparative biology and taxonomic classification.</title>
        <authorList>
            <person name="Goeker M."/>
        </authorList>
    </citation>
    <scope>NUCLEOTIDE SEQUENCE [LARGE SCALE GENOMIC DNA]</scope>
    <source>
        <strain evidence="1 2">DSM 24830</strain>
    </source>
</reference>
<dbReference type="CDD" id="cd07067">
    <property type="entry name" value="HP_PGM_like"/>
    <property type="match status" value="1"/>
</dbReference>